<feature type="compositionally biased region" description="Polar residues" evidence="4">
    <location>
        <begin position="359"/>
        <end position="372"/>
    </location>
</feature>
<feature type="compositionally biased region" description="Low complexity" evidence="4">
    <location>
        <begin position="617"/>
        <end position="640"/>
    </location>
</feature>
<feature type="region of interest" description="Disordered" evidence="4">
    <location>
        <begin position="324"/>
        <end position="374"/>
    </location>
</feature>
<dbReference type="InterPro" id="IPR033316">
    <property type="entry name" value="RBBP8-like"/>
</dbReference>
<dbReference type="Pfam" id="PF08573">
    <property type="entry name" value="SAE2"/>
    <property type="match status" value="1"/>
</dbReference>
<evidence type="ECO:0000313" key="6">
    <source>
        <dbReference type="EMBL" id="KAG9238455.1"/>
    </source>
</evidence>
<keyword evidence="7" id="KW-1185">Reference proteome</keyword>
<dbReference type="GO" id="GO:0010792">
    <property type="term" value="P:DNA double-strand break processing involved in repair via single-strand annealing"/>
    <property type="evidence" value="ECO:0007669"/>
    <property type="project" value="TreeGrafter"/>
</dbReference>
<organism evidence="6 7">
    <name type="scientific">Amylocarpus encephaloides</name>
    <dbReference type="NCBI Taxonomy" id="45428"/>
    <lineage>
        <taxon>Eukaryota</taxon>
        <taxon>Fungi</taxon>
        <taxon>Dikarya</taxon>
        <taxon>Ascomycota</taxon>
        <taxon>Pezizomycotina</taxon>
        <taxon>Leotiomycetes</taxon>
        <taxon>Helotiales</taxon>
        <taxon>Helotiales incertae sedis</taxon>
        <taxon>Amylocarpus</taxon>
    </lineage>
</organism>
<evidence type="ECO:0000259" key="5">
    <source>
        <dbReference type="Pfam" id="PF08573"/>
    </source>
</evidence>
<evidence type="ECO:0000256" key="2">
    <source>
        <dbReference type="ARBA" id="ARBA00022763"/>
    </source>
</evidence>
<proteinExistence type="predicted"/>
<feature type="region of interest" description="Disordered" evidence="4">
    <location>
        <begin position="248"/>
        <end position="267"/>
    </location>
</feature>
<comment type="subcellular location">
    <subcellularLocation>
        <location evidence="1">Nucleus</location>
    </subcellularLocation>
</comment>
<feature type="compositionally biased region" description="Basic and acidic residues" evidence="4">
    <location>
        <begin position="253"/>
        <end position="264"/>
    </location>
</feature>
<evidence type="ECO:0000256" key="4">
    <source>
        <dbReference type="SAM" id="MobiDB-lite"/>
    </source>
</evidence>
<keyword evidence="3" id="KW-0539">Nucleus</keyword>
<feature type="compositionally biased region" description="Polar residues" evidence="4">
    <location>
        <begin position="469"/>
        <end position="483"/>
    </location>
</feature>
<feature type="compositionally biased region" description="Low complexity" evidence="4">
    <location>
        <begin position="494"/>
        <end position="506"/>
    </location>
</feature>
<feature type="region of interest" description="Disordered" evidence="4">
    <location>
        <begin position="536"/>
        <end position="588"/>
    </location>
</feature>
<keyword evidence="2" id="KW-0227">DNA damage</keyword>
<dbReference type="GO" id="GO:0004519">
    <property type="term" value="F:endonuclease activity"/>
    <property type="evidence" value="ECO:0007669"/>
    <property type="project" value="UniProtKB-KW"/>
</dbReference>
<dbReference type="EMBL" id="MU251370">
    <property type="protein sequence ID" value="KAG9238455.1"/>
    <property type="molecule type" value="Genomic_DNA"/>
</dbReference>
<dbReference type="GO" id="GO:0003684">
    <property type="term" value="F:damaged DNA binding"/>
    <property type="evidence" value="ECO:0007669"/>
    <property type="project" value="TreeGrafter"/>
</dbReference>
<feature type="compositionally biased region" description="Basic and acidic residues" evidence="4">
    <location>
        <begin position="213"/>
        <end position="223"/>
    </location>
</feature>
<dbReference type="PANTHER" id="PTHR15107:SF0">
    <property type="entry name" value="DNA ENDONUCLEASE ACTIVATOR CTP1 C-TERMINAL DOMAIN-CONTAINING PROTEIN"/>
    <property type="match status" value="1"/>
</dbReference>
<dbReference type="InterPro" id="IPR013882">
    <property type="entry name" value="Ctp1_C"/>
</dbReference>
<keyword evidence="6" id="KW-0378">Hydrolase</keyword>
<name>A0A9P8C9H2_9HELO</name>
<feature type="region of interest" description="Disordered" evidence="4">
    <location>
        <begin position="602"/>
        <end position="703"/>
    </location>
</feature>
<feature type="region of interest" description="Disordered" evidence="4">
    <location>
        <begin position="213"/>
        <end position="233"/>
    </location>
</feature>
<keyword evidence="6" id="KW-0255">Endonuclease</keyword>
<feature type="compositionally biased region" description="Basic and acidic residues" evidence="4">
    <location>
        <begin position="109"/>
        <end position="126"/>
    </location>
</feature>
<dbReference type="GO" id="GO:0005634">
    <property type="term" value="C:nucleus"/>
    <property type="evidence" value="ECO:0007669"/>
    <property type="project" value="UniProtKB-SubCell"/>
</dbReference>
<evidence type="ECO:0000256" key="1">
    <source>
        <dbReference type="ARBA" id="ARBA00004123"/>
    </source>
</evidence>
<protein>
    <submittedName>
        <fullName evidence="6">DNA repair protein endonuclease SAE2/CtIP C-terminus-domain-containing protein</fullName>
    </submittedName>
</protein>
<feature type="compositionally biased region" description="Polar residues" evidence="4">
    <location>
        <begin position="602"/>
        <end position="613"/>
    </location>
</feature>
<feature type="compositionally biased region" description="Basic and acidic residues" evidence="4">
    <location>
        <begin position="685"/>
        <end position="703"/>
    </location>
</feature>
<dbReference type="AlphaFoldDB" id="A0A9P8C9H2"/>
<keyword evidence="6" id="KW-0540">Nuclease</keyword>
<comment type="caution">
    <text evidence="6">The sequence shown here is derived from an EMBL/GenBank/DDBJ whole genome shotgun (WGS) entry which is preliminary data.</text>
</comment>
<feature type="region of interest" description="Disordered" evidence="4">
    <location>
        <begin position="438"/>
        <end position="516"/>
    </location>
</feature>
<feature type="domain" description="DNA endonuclease activator Ctp1 C-terminal" evidence="5">
    <location>
        <begin position="751"/>
        <end position="862"/>
    </location>
</feature>
<evidence type="ECO:0000313" key="7">
    <source>
        <dbReference type="Proteomes" id="UP000824998"/>
    </source>
</evidence>
<accession>A0A9P8C9H2</accession>
<feature type="region of interest" description="Disordered" evidence="4">
    <location>
        <begin position="109"/>
        <end position="145"/>
    </location>
</feature>
<evidence type="ECO:0000256" key="3">
    <source>
        <dbReference type="ARBA" id="ARBA00023242"/>
    </source>
</evidence>
<feature type="compositionally biased region" description="Basic and acidic residues" evidence="4">
    <location>
        <begin position="641"/>
        <end position="651"/>
    </location>
</feature>
<dbReference type="Proteomes" id="UP000824998">
    <property type="component" value="Unassembled WGS sequence"/>
</dbReference>
<dbReference type="OrthoDB" id="5801062at2759"/>
<reference evidence="6" key="1">
    <citation type="journal article" date="2021" name="IMA Fungus">
        <title>Genomic characterization of three marine fungi, including Emericellopsis atlantica sp. nov. with signatures of a generalist lifestyle and marine biomass degradation.</title>
        <authorList>
            <person name="Hagestad O.C."/>
            <person name="Hou L."/>
            <person name="Andersen J.H."/>
            <person name="Hansen E.H."/>
            <person name="Altermark B."/>
            <person name="Li C."/>
            <person name="Kuhnert E."/>
            <person name="Cox R.J."/>
            <person name="Crous P.W."/>
            <person name="Spatafora J.W."/>
            <person name="Lail K."/>
            <person name="Amirebrahimi M."/>
            <person name="Lipzen A."/>
            <person name="Pangilinan J."/>
            <person name="Andreopoulos W."/>
            <person name="Hayes R.D."/>
            <person name="Ng V."/>
            <person name="Grigoriev I.V."/>
            <person name="Jackson S.A."/>
            <person name="Sutton T.D.S."/>
            <person name="Dobson A.D.W."/>
            <person name="Rama T."/>
        </authorList>
    </citation>
    <scope>NUCLEOTIDE SEQUENCE</scope>
    <source>
        <strain evidence="6">TRa018bII</strain>
    </source>
</reference>
<sequence length="898" mass="100745">MESWREGRDDLFAELTKICTRIDRNVAAGICTWDSFHNLDLITLVELDKETFTRVGNDKLRDLQQRAGSVDGLIEENTRLVNELRDQRSENAPAPELERENKRLREEVKKLRREKEATEAKEKLDGPSRSATPTSTGLEAKLSGNGRDMEKYNALVTKHNNLHTSYQISKAHLGKLIPAVRKRNEEIARMEKAIEARDRRLENLRKKLGITEGKTKDANREESVGGPIPSSSKIVPKEDAARVVKQDVAMPTSRHDQPDGEKPDGNNLLHTKARLVEDMNDAGIRTSAASFEANRPIRSESLMLPNLLGEGQMPVEESQYVDLTQIQQKPRSPPNPQQHSDSTEGEPLSPDRNTESKRASTAKTSEVPNSPDTLLVVSARRIRKRKLRGDKNETESPVKVKIEEIEFITSSPIGLAALHHIDHADSFDLDEIGEKVDTPKKRRRLMELSRQASRISAGGGGSSNHGRAATNNSPLSRRVTSSQHSDDVSRAASPLQPLNHNQLLLPRKSKLTAPTRRPLASDIALKSLSEDAQTVLRSVGTSKDNTDTSDSLDDLMTRPSPPKRILGRIYEPPTRHSANRGVDNSSSMRQNTIHVLNSVTDLSSASVTSNSPKSLEPRQSSASLSTSTSLARPSSDGSSRSGRDPLQRAKPIEPPGLNYKRSSNLATPTPRYVQKATPGSTATTSRDRLSRLEEPLRPPDKHQRAVQVSDEDTSIYDIDPEEEPLRIRPLETLKLSDFKVNPKANQGLDYAFTDVVRNRADRRCLPGCTKLECCGTGFRALAEMMMDNPTKSQEEKDQELLEEYMGNNAYKLQNMTIAQREEMLLQARTRDMANKYGRHRHAYERERSPPGFWDADFPTTQEHLAQREKANERERETIEKRYKEAMRPGGAYMFRDER</sequence>
<gene>
    <name evidence="6" type="ORF">BJ875DRAFT_451207</name>
</gene>
<dbReference type="PANTHER" id="PTHR15107">
    <property type="entry name" value="RETINOBLASTOMA BINDING PROTEIN 8"/>
    <property type="match status" value="1"/>
</dbReference>